<name>A0A6L5EGM9_9ENTR</name>
<proteinExistence type="predicted"/>
<dbReference type="RefSeq" id="WP_003028196.1">
    <property type="nucleotide sequence ID" value="NZ_WHIY01000035.1"/>
</dbReference>
<dbReference type="EMBL" id="WHIY01000035">
    <property type="protein sequence ID" value="MPQ54649.1"/>
    <property type="molecule type" value="Genomic_DNA"/>
</dbReference>
<organism evidence="1 2">
    <name type="scientific">Citrobacter telavivensis</name>
    <dbReference type="NCBI Taxonomy" id="2653932"/>
    <lineage>
        <taxon>Bacteria</taxon>
        <taxon>Pseudomonadati</taxon>
        <taxon>Pseudomonadota</taxon>
        <taxon>Gammaproteobacteria</taxon>
        <taxon>Enterobacterales</taxon>
        <taxon>Enterobacteriaceae</taxon>
        <taxon>Citrobacter</taxon>
    </lineage>
</organism>
<comment type="caution">
    <text evidence="1">The sequence shown here is derived from an EMBL/GenBank/DDBJ whole genome shotgun (WGS) entry which is preliminary data.</text>
</comment>
<sequence>MDSNVWKENRIAPLEYCSFERAAKLLNCECEDLIHWNKIGAISIAFEPKNLAGDLSVSFYENAADNIERYNLSYNITAELSFYGSIFNSKRGHKEGVYFHQSRYGFNFSGYINGLWIISSGIINENNGVFITNKNHKGHNLFHPVSRSDEICSVFFIYKGEEEFSLELSELFITRLDIEKIWTATILGEPMDSYFTGKPREDKPIIPNAVSLTQSARHDKNRQRLESAAKKVLANHRSECVDKGGKLVFTKWASATLKYRNDYGGFIHSSQRGISKILKEMQEEEIAQHNAE</sequence>
<keyword evidence="2" id="KW-1185">Reference proteome</keyword>
<protein>
    <submittedName>
        <fullName evidence="1">Uncharacterized protein</fullName>
    </submittedName>
</protein>
<evidence type="ECO:0000313" key="2">
    <source>
        <dbReference type="Proteomes" id="UP000475079"/>
    </source>
</evidence>
<evidence type="ECO:0000313" key="1">
    <source>
        <dbReference type="EMBL" id="MPQ54649.1"/>
    </source>
</evidence>
<gene>
    <name evidence="1" type="ORF">GBB84_27690</name>
</gene>
<accession>A0A6L5EGM9</accession>
<reference evidence="1 2" key="1">
    <citation type="submission" date="2019-10" db="EMBL/GenBank/DDBJ databases">
        <title>Characterization of a new Citrobacter species.</title>
        <authorList>
            <person name="Goncalves Ribeiro T."/>
            <person name="Izdebski R."/>
            <person name="Urbanowicz P."/>
            <person name="Carmeli Y."/>
            <person name="Gniadkowski M."/>
            <person name="Peixe L."/>
        </authorList>
    </citation>
    <scope>NUCLEOTIDE SEQUENCE [LARGE SCALE GENOMIC DNA]</scope>
    <source>
        <strain evidence="1 2">NMI7905_11</strain>
    </source>
</reference>
<dbReference type="Proteomes" id="UP000475079">
    <property type="component" value="Unassembled WGS sequence"/>
</dbReference>
<dbReference type="AlphaFoldDB" id="A0A6L5EGM9"/>